<dbReference type="AlphaFoldDB" id="A0A4R4ZKI0"/>
<dbReference type="RefSeq" id="WP_132168913.1">
    <property type="nucleotide sequence ID" value="NZ_SMKX01000048.1"/>
</dbReference>
<reference evidence="2 3" key="1">
    <citation type="submission" date="2019-03" db="EMBL/GenBank/DDBJ databases">
        <title>Draft genome sequences of novel Actinobacteria.</title>
        <authorList>
            <person name="Sahin N."/>
            <person name="Ay H."/>
            <person name="Saygin H."/>
        </authorList>
    </citation>
    <scope>NUCLEOTIDE SEQUENCE [LARGE SCALE GENOMIC DNA]</scope>
    <source>
        <strain evidence="2 3">JCM 13523</strain>
    </source>
</reference>
<keyword evidence="1" id="KW-0812">Transmembrane</keyword>
<organism evidence="2 3">
    <name type="scientific">Kribbella antibiotica</name>
    <dbReference type="NCBI Taxonomy" id="190195"/>
    <lineage>
        <taxon>Bacteria</taxon>
        <taxon>Bacillati</taxon>
        <taxon>Actinomycetota</taxon>
        <taxon>Actinomycetes</taxon>
        <taxon>Propionibacteriales</taxon>
        <taxon>Kribbellaceae</taxon>
        <taxon>Kribbella</taxon>
    </lineage>
</organism>
<accession>A0A4R4ZKI0</accession>
<keyword evidence="1" id="KW-1133">Transmembrane helix</keyword>
<sequence>MATEDVRKDLRAAVAARQELGPEYEAEIIEGFLERLDAQRRATAVPEPVQPPAHPSREKDPGGLALAIVSMGVAVPITAISANMAGVTGVVVSWVGLVGINLARNLGRRR</sequence>
<dbReference type="Proteomes" id="UP000295124">
    <property type="component" value="Unassembled WGS sequence"/>
</dbReference>
<evidence type="ECO:0000313" key="2">
    <source>
        <dbReference type="EMBL" id="TDD58670.1"/>
    </source>
</evidence>
<dbReference type="OrthoDB" id="3854538at2"/>
<keyword evidence="1" id="KW-0472">Membrane</keyword>
<proteinExistence type="predicted"/>
<feature type="transmembrane region" description="Helical" evidence="1">
    <location>
        <begin position="85"/>
        <end position="103"/>
    </location>
</feature>
<gene>
    <name evidence="2" type="ORF">E1263_18355</name>
</gene>
<feature type="transmembrane region" description="Helical" evidence="1">
    <location>
        <begin position="62"/>
        <end position="79"/>
    </location>
</feature>
<evidence type="ECO:0000256" key="1">
    <source>
        <dbReference type="SAM" id="Phobius"/>
    </source>
</evidence>
<comment type="caution">
    <text evidence="2">The sequence shown here is derived from an EMBL/GenBank/DDBJ whole genome shotgun (WGS) entry which is preliminary data.</text>
</comment>
<protein>
    <submittedName>
        <fullName evidence="2">Uncharacterized protein</fullName>
    </submittedName>
</protein>
<dbReference type="EMBL" id="SMKX01000048">
    <property type="protein sequence ID" value="TDD58670.1"/>
    <property type="molecule type" value="Genomic_DNA"/>
</dbReference>
<evidence type="ECO:0000313" key="3">
    <source>
        <dbReference type="Proteomes" id="UP000295124"/>
    </source>
</evidence>
<keyword evidence="3" id="KW-1185">Reference proteome</keyword>
<name>A0A4R4ZKI0_9ACTN</name>